<dbReference type="AlphaFoldDB" id="A0A9X4KUX3"/>
<comment type="function">
    <text evidence="7">HflC and HflK could encode or regulate a protease.</text>
</comment>
<keyword evidence="10" id="KW-0645">Protease</keyword>
<dbReference type="Proteomes" id="UP001153404">
    <property type="component" value="Unassembled WGS sequence"/>
</dbReference>
<evidence type="ECO:0000256" key="8">
    <source>
        <dbReference type="SAM" id="MobiDB-lite"/>
    </source>
</evidence>
<keyword evidence="11" id="KW-1185">Reference proteome</keyword>
<dbReference type="RefSeq" id="WP_277533042.1">
    <property type="nucleotide sequence ID" value="NZ_JAPDIA010000003.1"/>
</dbReference>
<evidence type="ECO:0000256" key="4">
    <source>
        <dbReference type="ARBA" id="ARBA00022692"/>
    </source>
</evidence>
<proteinExistence type="inferred from homology"/>
<comment type="subunit">
    <text evidence="7">HflC and HflK may interact to form a multimeric complex.</text>
</comment>
<evidence type="ECO:0000259" key="9">
    <source>
        <dbReference type="SMART" id="SM00244"/>
    </source>
</evidence>
<reference evidence="10" key="1">
    <citation type="submission" date="2022-10" db="EMBL/GenBank/DDBJ databases">
        <title>Comparative genomic analysis of Cohnella hashimotonis sp. nov., isolated from the International Space Station.</title>
        <authorList>
            <person name="Simpson A."/>
            <person name="Venkateswaran K."/>
        </authorList>
    </citation>
    <scope>NUCLEOTIDE SEQUENCE</scope>
    <source>
        <strain evidence="10">DSM 28161</strain>
    </source>
</reference>
<feature type="transmembrane region" description="Helical" evidence="7">
    <location>
        <begin position="12"/>
        <end position="32"/>
    </location>
</feature>
<sequence>MPQLPKRTWRLIFLGIVAVIVVWIGSTTFYTVQEQEQAAILTFGKYTATQEKSGLHFKLPSPIQRVVKVPANLTQKLHIGYREDSGGKVTPVESEALMITGDENIVSADAVIEWKIANIRDYLYNIDDPEQFLRNSASAAIRSVIGSTKLDYAITEGKTVIQADVKKKLIEIQEKYGTGIQIDDLKFQDIEPPEGQVQTAFKEVTNAREEKNTKINQAQKYVNDRLPKARGEAQALIEQAEAQKKSRILNAQGDVAQFNAVYNEYAKNPEVTADRLVLETLEQILPNAKVIVTDGSGDTVNYLPLDSFLKNSGAKSTTSSGTGGTTTQPERRPGRCRTMNTRKWILTGVGALLLVILLSGSMFVVGEGQYKVVLKFGEATRIHQSPGIHFKIPFIESVRTLPKYQRIYDSQPTTILTKDKKPIIVDNYSVWRISDPHRFLRSLQTVSAAEGRIGDAVYNAVRRKLSEIEYGSIISETTARGDINDEITQMVKDVAANQNYGIDIIDVRIKKTDLPEENKQSVYNRMISDRQSIAAGYLSEGDEQSRKVTSNADRQAQELIAQAEADAKKIVAEGEKEAARIYNEAYGKDPKFYKLYRTLQSYTTTFKGEPVIMLPADSPYTRILLGER</sequence>
<evidence type="ECO:0000256" key="2">
    <source>
        <dbReference type="ARBA" id="ARBA00006971"/>
    </source>
</evidence>
<dbReference type="InterPro" id="IPR010201">
    <property type="entry name" value="HflK"/>
</dbReference>
<comment type="similarity">
    <text evidence="2 7">Belongs to the band 7/mec-2 family. HflK subfamily.</text>
</comment>
<gene>
    <name evidence="10" type="primary">hflK</name>
    <name evidence="10" type="ORF">OMP40_08035</name>
</gene>
<dbReference type="PANTHER" id="PTHR42911:SF1">
    <property type="entry name" value="MODULATOR OF FTSH PROTEASE HFLC"/>
    <property type="match status" value="1"/>
</dbReference>
<dbReference type="GO" id="GO:0016020">
    <property type="term" value="C:membrane"/>
    <property type="evidence" value="ECO:0007669"/>
    <property type="project" value="UniProtKB-SubCell"/>
</dbReference>
<evidence type="ECO:0000313" key="11">
    <source>
        <dbReference type="Proteomes" id="UP001153404"/>
    </source>
</evidence>
<evidence type="ECO:0000256" key="7">
    <source>
        <dbReference type="RuleBase" id="RU364113"/>
    </source>
</evidence>
<dbReference type="Gene3D" id="3.30.479.30">
    <property type="entry name" value="Band 7 domain"/>
    <property type="match status" value="2"/>
</dbReference>
<dbReference type="InterPro" id="IPR001107">
    <property type="entry name" value="Band_7"/>
</dbReference>
<dbReference type="CDD" id="cd03405">
    <property type="entry name" value="SPFH_HflC"/>
    <property type="match status" value="1"/>
</dbReference>
<dbReference type="CDD" id="cd03404">
    <property type="entry name" value="SPFH_HflK"/>
    <property type="match status" value="1"/>
</dbReference>
<dbReference type="Pfam" id="PF01145">
    <property type="entry name" value="Band_7"/>
    <property type="match status" value="2"/>
</dbReference>
<feature type="transmembrane region" description="Helical" evidence="7">
    <location>
        <begin position="344"/>
        <end position="365"/>
    </location>
</feature>
<evidence type="ECO:0000256" key="3">
    <source>
        <dbReference type="ARBA" id="ARBA00007862"/>
    </source>
</evidence>
<comment type="caution">
    <text evidence="7">Lacks conserved residue(s) required for the propagation of feature annotation.</text>
</comment>
<dbReference type="InterPro" id="IPR010200">
    <property type="entry name" value="HflC"/>
</dbReference>
<dbReference type="PANTHER" id="PTHR42911">
    <property type="entry name" value="MODULATOR OF FTSH PROTEASE HFLC"/>
    <property type="match status" value="1"/>
</dbReference>
<dbReference type="NCBIfam" id="TIGR01933">
    <property type="entry name" value="hflK"/>
    <property type="match status" value="1"/>
</dbReference>
<accession>A0A9X4KUX3</accession>
<name>A0A9X4KUX3_9BACL</name>
<keyword evidence="5 7" id="KW-1133">Transmembrane helix</keyword>
<dbReference type="GO" id="GO:0008233">
    <property type="term" value="F:peptidase activity"/>
    <property type="evidence" value="ECO:0007669"/>
    <property type="project" value="UniProtKB-KW"/>
</dbReference>
<keyword evidence="10" id="KW-0378">Hydrolase</keyword>
<dbReference type="SUPFAM" id="SSF117892">
    <property type="entry name" value="Band 7/SPFH domain"/>
    <property type="match status" value="2"/>
</dbReference>
<organism evidence="10 11">
    <name type="scientific">Cohnella rhizosphaerae</name>
    <dbReference type="NCBI Taxonomy" id="1457232"/>
    <lineage>
        <taxon>Bacteria</taxon>
        <taxon>Bacillati</taxon>
        <taxon>Bacillota</taxon>
        <taxon>Bacilli</taxon>
        <taxon>Bacillales</taxon>
        <taxon>Paenibacillaceae</taxon>
        <taxon>Cohnella</taxon>
    </lineage>
</organism>
<dbReference type="EMBL" id="JAPDIA010000003">
    <property type="protein sequence ID" value="MDG0809334.1"/>
    <property type="molecule type" value="Genomic_DNA"/>
</dbReference>
<comment type="caution">
    <text evidence="10">The sequence shown here is derived from an EMBL/GenBank/DDBJ whole genome shotgun (WGS) entry which is preliminary data.</text>
</comment>
<feature type="region of interest" description="Disordered" evidence="8">
    <location>
        <begin position="312"/>
        <end position="335"/>
    </location>
</feature>
<dbReference type="SMART" id="SM00244">
    <property type="entry name" value="PHB"/>
    <property type="match status" value="2"/>
</dbReference>
<dbReference type="GO" id="GO:0006508">
    <property type="term" value="P:proteolysis"/>
    <property type="evidence" value="ECO:0007669"/>
    <property type="project" value="UniProtKB-KW"/>
</dbReference>
<keyword evidence="4 7" id="KW-0812">Transmembrane</keyword>
<comment type="subcellular location">
    <subcellularLocation>
        <location evidence="1 7">Membrane</location>
    </subcellularLocation>
</comment>
<feature type="domain" description="Band 7" evidence="9">
    <location>
        <begin position="360"/>
        <end position="526"/>
    </location>
</feature>
<comment type="similarity">
    <text evidence="3">Belongs to the band 7/mec-2 family. HflC subfamily.</text>
</comment>
<evidence type="ECO:0000256" key="1">
    <source>
        <dbReference type="ARBA" id="ARBA00004370"/>
    </source>
</evidence>
<feature type="domain" description="Band 7" evidence="9">
    <location>
        <begin position="27"/>
        <end position="205"/>
    </location>
</feature>
<evidence type="ECO:0000313" key="10">
    <source>
        <dbReference type="EMBL" id="MDG0809334.1"/>
    </source>
</evidence>
<protein>
    <recommendedName>
        <fullName evidence="7">Protein HflK</fullName>
    </recommendedName>
</protein>
<evidence type="ECO:0000256" key="6">
    <source>
        <dbReference type="ARBA" id="ARBA00023136"/>
    </source>
</evidence>
<keyword evidence="6 7" id="KW-0472">Membrane</keyword>
<evidence type="ECO:0000256" key="5">
    <source>
        <dbReference type="ARBA" id="ARBA00022989"/>
    </source>
</evidence>
<dbReference type="InterPro" id="IPR036013">
    <property type="entry name" value="Band_7/SPFH_dom_sf"/>
</dbReference>